<keyword evidence="3" id="KW-0804">Transcription</keyword>
<evidence type="ECO:0000313" key="7">
    <source>
        <dbReference type="Proteomes" id="UP000199107"/>
    </source>
</evidence>
<sequence length="81" mass="9384">MVWCRRRTDTVRPLPDHHSFNEHEYIIDAIAERDAASASARMLEHLLSVERQLLTPHSPLALTKPVGRDAEHDNQLDQYNQ</sequence>
<dbReference type="Gene3D" id="1.20.120.530">
    <property type="entry name" value="GntR ligand-binding domain-like"/>
    <property type="match status" value="1"/>
</dbReference>
<keyword evidence="7" id="KW-1185">Reference proteome</keyword>
<evidence type="ECO:0000313" key="6">
    <source>
        <dbReference type="EMBL" id="SDM45546.1"/>
    </source>
</evidence>
<feature type="domain" description="GntR C-terminal" evidence="5">
    <location>
        <begin position="12"/>
        <end position="46"/>
    </location>
</feature>
<feature type="region of interest" description="Disordered" evidence="4">
    <location>
        <begin position="58"/>
        <end position="81"/>
    </location>
</feature>
<organism evidence="6 7">
    <name type="scientific">Franzmannia pantelleriensis</name>
    <dbReference type="NCBI Taxonomy" id="48727"/>
    <lineage>
        <taxon>Bacteria</taxon>
        <taxon>Pseudomonadati</taxon>
        <taxon>Pseudomonadota</taxon>
        <taxon>Gammaproteobacteria</taxon>
        <taxon>Oceanospirillales</taxon>
        <taxon>Halomonadaceae</taxon>
        <taxon>Franzmannia</taxon>
    </lineage>
</organism>
<dbReference type="InterPro" id="IPR011711">
    <property type="entry name" value="GntR_C"/>
</dbReference>
<dbReference type="EMBL" id="FNGH01000013">
    <property type="protein sequence ID" value="SDM45546.1"/>
    <property type="molecule type" value="Genomic_DNA"/>
</dbReference>
<keyword evidence="2" id="KW-0238">DNA-binding</keyword>
<protein>
    <submittedName>
        <fullName evidence="6">FCD domain-containing protein</fullName>
    </submittedName>
</protein>
<evidence type="ECO:0000256" key="4">
    <source>
        <dbReference type="SAM" id="MobiDB-lite"/>
    </source>
</evidence>
<name>A0A1G9TCZ3_9GAMM</name>
<gene>
    <name evidence="6" type="ORF">SAMN05192555_11384</name>
</gene>
<dbReference type="Pfam" id="PF07729">
    <property type="entry name" value="FCD"/>
    <property type="match status" value="1"/>
</dbReference>
<evidence type="ECO:0000259" key="5">
    <source>
        <dbReference type="Pfam" id="PF07729"/>
    </source>
</evidence>
<proteinExistence type="predicted"/>
<dbReference type="GO" id="GO:0003677">
    <property type="term" value="F:DNA binding"/>
    <property type="evidence" value="ECO:0007669"/>
    <property type="project" value="UniProtKB-KW"/>
</dbReference>
<dbReference type="STRING" id="48727.SAMN05192555_11384"/>
<evidence type="ECO:0000256" key="2">
    <source>
        <dbReference type="ARBA" id="ARBA00023125"/>
    </source>
</evidence>
<evidence type="ECO:0000256" key="3">
    <source>
        <dbReference type="ARBA" id="ARBA00023163"/>
    </source>
</evidence>
<reference evidence="7" key="1">
    <citation type="submission" date="2016-10" db="EMBL/GenBank/DDBJ databases">
        <authorList>
            <person name="Varghese N."/>
            <person name="Submissions S."/>
        </authorList>
    </citation>
    <scope>NUCLEOTIDE SEQUENCE [LARGE SCALE GENOMIC DNA]</scope>
    <source>
        <strain evidence="7">AAP</strain>
    </source>
</reference>
<dbReference type="Proteomes" id="UP000199107">
    <property type="component" value="Unassembled WGS sequence"/>
</dbReference>
<dbReference type="InterPro" id="IPR008920">
    <property type="entry name" value="TF_FadR/GntR_C"/>
</dbReference>
<keyword evidence="1" id="KW-0805">Transcription regulation</keyword>
<feature type="compositionally biased region" description="Basic and acidic residues" evidence="4">
    <location>
        <begin position="66"/>
        <end position="75"/>
    </location>
</feature>
<dbReference type="AlphaFoldDB" id="A0A1G9TCZ3"/>
<evidence type="ECO:0000256" key="1">
    <source>
        <dbReference type="ARBA" id="ARBA00023015"/>
    </source>
</evidence>
<dbReference type="SUPFAM" id="SSF48008">
    <property type="entry name" value="GntR ligand-binding domain-like"/>
    <property type="match status" value="1"/>
</dbReference>
<accession>A0A1G9TCZ3</accession>